<accession>A0A7C9UYV9</accession>
<evidence type="ECO:0000256" key="1">
    <source>
        <dbReference type="SAM" id="SignalP"/>
    </source>
</evidence>
<comment type="caution">
    <text evidence="2">The sequence shown here is derived from an EMBL/GenBank/DDBJ whole genome shotgun (WGS) entry which is preliminary data.</text>
</comment>
<dbReference type="AlphaFoldDB" id="A0A7C9UYV9"/>
<proteinExistence type="predicted"/>
<organism evidence="2 3">
    <name type="scientific">Magnetospirillum aberrantis SpK</name>
    <dbReference type="NCBI Taxonomy" id="908842"/>
    <lineage>
        <taxon>Bacteria</taxon>
        <taxon>Pseudomonadati</taxon>
        <taxon>Pseudomonadota</taxon>
        <taxon>Alphaproteobacteria</taxon>
        <taxon>Rhodospirillales</taxon>
        <taxon>Rhodospirillaceae</taxon>
        <taxon>Magnetospirillum</taxon>
    </lineage>
</organism>
<protein>
    <recommendedName>
        <fullName evidence="4">VCBS repeat-containing protein</fullName>
    </recommendedName>
</protein>
<dbReference type="RefSeq" id="WP_163682439.1">
    <property type="nucleotide sequence ID" value="NZ_JAAIYP010000044.1"/>
</dbReference>
<evidence type="ECO:0000313" key="2">
    <source>
        <dbReference type="EMBL" id="NFV81930.1"/>
    </source>
</evidence>
<feature type="chain" id="PRO_5028873208" description="VCBS repeat-containing protein" evidence="1">
    <location>
        <begin position="21"/>
        <end position="158"/>
    </location>
</feature>
<reference evidence="2 3" key="1">
    <citation type="submission" date="2020-02" db="EMBL/GenBank/DDBJ databases">
        <authorList>
            <person name="Dziuba M."/>
            <person name="Kuznetsov B."/>
            <person name="Mardanov A."/>
            <person name="Ravin N."/>
            <person name="Grouzdev D."/>
        </authorList>
    </citation>
    <scope>NUCLEOTIDE SEQUENCE [LARGE SCALE GENOMIC DNA]</scope>
    <source>
        <strain evidence="2 3">SpK</strain>
    </source>
</reference>
<dbReference type="EMBL" id="JAAIYP010000044">
    <property type="protein sequence ID" value="NFV81930.1"/>
    <property type="molecule type" value="Genomic_DNA"/>
</dbReference>
<keyword evidence="3" id="KW-1185">Reference proteome</keyword>
<keyword evidence="1" id="KW-0732">Signal</keyword>
<feature type="signal peptide" evidence="1">
    <location>
        <begin position="1"/>
        <end position="20"/>
    </location>
</feature>
<name>A0A7C9UYV9_9PROT</name>
<gene>
    <name evidence="2" type="ORF">G4223_17615</name>
</gene>
<evidence type="ECO:0008006" key="4">
    <source>
        <dbReference type="Google" id="ProtNLM"/>
    </source>
</evidence>
<sequence length="158" mass="17725">MTRVAALFLACLALAAPAWATEEPRLLAQVPLVPPTENLPDDIADLVYAFWPEYYNGYGENAFTRDNLRLGRTDLNGDGKAELVLLVDSPSWEAAQGFPFVVAQWRKGRWFAIGWSWGDEDTVFVTSESHDGWHSLDSGKVVLRWQGKQYKPEEKAAP</sequence>
<evidence type="ECO:0000313" key="3">
    <source>
        <dbReference type="Proteomes" id="UP000480684"/>
    </source>
</evidence>
<dbReference type="Proteomes" id="UP000480684">
    <property type="component" value="Unassembled WGS sequence"/>
</dbReference>